<dbReference type="InterPro" id="IPR050450">
    <property type="entry name" value="COX15/CtaA_HemeA_synthase"/>
</dbReference>
<evidence type="ECO:0000256" key="12">
    <source>
        <dbReference type="SAM" id="Phobius"/>
    </source>
</evidence>
<keyword evidence="5 12" id="KW-1133">Transmembrane helix</keyword>
<accession>A0A4Q7TK34</accession>
<dbReference type="GO" id="GO:0016020">
    <property type="term" value="C:membrane"/>
    <property type="evidence" value="ECO:0007669"/>
    <property type="project" value="UniProtKB-SubCell"/>
</dbReference>
<feature type="transmembrane region" description="Helical" evidence="12">
    <location>
        <begin position="237"/>
        <end position="257"/>
    </location>
</feature>
<sequence>MPDRVTSRVRALAWWVFATQVLIIGTGGAVRLTGSGLGCDTWPKCTSESFVHNPAMGIHSYIEFGNRTLFFLLEIVAILAVIAVWRFRKQRRDLLWLTIIPALSVFIQAIIGGITVLTGLNPYVVGIHYLASAALVMLAALLVLRVYSGPGPRRLAVSVPLLQTVWIAAIFGLITVVLGILTTGSGPHAGDGGAARNNLDSEALQTVHAVAAYATLLFTAVAAFLARSERAYRVARWAGWSIVVMLFQILVGIAQARLALPPLLVGIHMVLASLLAAGLFLALVETRQRPAKLSA</sequence>
<evidence type="ECO:0000256" key="1">
    <source>
        <dbReference type="ARBA" id="ARBA00004141"/>
    </source>
</evidence>
<comment type="caution">
    <text evidence="13">The sequence shown here is derived from an EMBL/GenBank/DDBJ whole genome shotgun (WGS) entry which is preliminary data.</text>
</comment>
<reference evidence="13 14" key="1">
    <citation type="journal article" date="2015" name="Stand. Genomic Sci.">
        <title>Genomic Encyclopedia of Bacterial and Archaeal Type Strains, Phase III: the genomes of soil and plant-associated and newly described type strains.</title>
        <authorList>
            <person name="Whitman W.B."/>
            <person name="Woyke T."/>
            <person name="Klenk H.P."/>
            <person name="Zhou Y."/>
            <person name="Lilburn T.G."/>
            <person name="Beck B.J."/>
            <person name="De Vos P."/>
            <person name="Vandamme P."/>
            <person name="Eisen J.A."/>
            <person name="Garrity G."/>
            <person name="Hugenholtz P."/>
            <person name="Kyrpides N.C."/>
        </authorList>
    </citation>
    <scope>NUCLEOTIDE SEQUENCE [LARGE SCALE GENOMIC DNA]</scope>
    <source>
        <strain evidence="13 14">RF6</strain>
    </source>
</reference>
<keyword evidence="9 12" id="KW-0472">Membrane</keyword>
<dbReference type="PANTHER" id="PTHR35457:SF1">
    <property type="entry name" value="HEME A SYNTHASE"/>
    <property type="match status" value="1"/>
</dbReference>
<dbReference type="PANTHER" id="PTHR35457">
    <property type="entry name" value="HEME A SYNTHASE"/>
    <property type="match status" value="1"/>
</dbReference>
<feature type="transmembrane region" description="Helical" evidence="12">
    <location>
        <begin position="69"/>
        <end position="87"/>
    </location>
</feature>
<feature type="transmembrane region" description="Helical" evidence="12">
    <location>
        <begin position="263"/>
        <end position="284"/>
    </location>
</feature>
<evidence type="ECO:0000256" key="8">
    <source>
        <dbReference type="ARBA" id="ARBA00023133"/>
    </source>
</evidence>
<dbReference type="Pfam" id="PF02628">
    <property type="entry name" value="COX15-CtaA"/>
    <property type="match status" value="1"/>
</dbReference>
<dbReference type="Proteomes" id="UP000291832">
    <property type="component" value="Unassembled WGS sequence"/>
</dbReference>
<feature type="transmembrane region" description="Helical" evidence="12">
    <location>
        <begin position="94"/>
        <end position="120"/>
    </location>
</feature>
<evidence type="ECO:0000256" key="10">
    <source>
        <dbReference type="ARBA" id="ARBA00023157"/>
    </source>
</evidence>
<name>A0A4Q7TK34_9MICO</name>
<feature type="transmembrane region" description="Helical" evidence="12">
    <location>
        <begin position="126"/>
        <end position="147"/>
    </location>
</feature>
<dbReference type="GO" id="GO:0016491">
    <property type="term" value="F:oxidoreductase activity"/>
    <property type="evidence" value="ECO:0007669"/>
    <property type="project" value="UniProtKB-KW"/>
</dbReference>
<keyword evidence="10" id="KW-1015">Disulfide bond</keyword>
<feature type="transmembrane region" description="Helical" evidence="12">
    <location>
        <begin position="12"/>
        <end position="32"/>
    </location>
</feature>
<dbReference type="InterPro" id="IPR003780">
    <property type="entry name" value="COX15/CtaA_fam"/>
</dbReference>
<gene>
    <name evidence="13" type="ORF">EV139_2730</name>
</gene>
<evidence type="ECO:0000256" key="2">
    <source>
        <dbReference type="ARBA" id="ARBA00022475"/>
    </source>
</evidence>
<evidence type="ECO:0000256" key="11">
    <source>
        <dbReference type="ARBA" id="ARBA00023444"/>
    </source>
</evidence>
<keyword evidence="14" id="KW-1185">Reference proteome</keyword>
<dbReference type="EMBL" id="SHKI01000007">
    <property type="protein sequence ID" value="RZT60984.1"/>
    <property type="molecule type" value="Genomic_DNA"/>
</dbReference>
<comment type="pathway">
    <text evidence="11">Porphyrin-containing compound metabolism.</text>
</comment>
<evidence type="ECO:0000256" key="5">
    <source>
        <dbReference type="ARBA" id="ARBA00022989"/>
    </source>
</evidence>
<evidence type="ECO:0000256" key="4">
    <source>
        <dbReference type="ARBA" id="ARBA00022723"/>
    </source>
</evidence>
<feature type="transmembrane region" description="Helical" evidence="12">
    <location>
        <begin position="159"/>
        <end position="183"/>
    </location>
</feature>
<dbReference type="GO" id="GO:0006784">
    <property type="term" value="P:heme A biosynthetic process"/>
    <property type="evidence" value="ECO:0007669"/>
    <property type="project" value="InterPro"/>
</dbReference>
<organism evidence="13 14">
    <name type="scientific">Leucobacter luti</name>
    <dbReference type="NCBI Taxonomy" id="340320"/>
    <lineage>
        <taxon>Bacteria</taxon>
        <taxon>Bacillati</taxon>
        <taxon>Actinomycetota</taxon>
        <taxon>Actinomycetes</taxon>
        <taxon>Micrococcales</taxon>
        <taxon>Microbacteriaceae</taxon>
        <taxon>Leucobacter</taxon>
    </lineage>
</organism>
<evidence type="ECO:0000256" key="3">
    <source>
        <dbReference type="ARBA" id="ARBA00022692"/>
    </source>
</evidence>
<evidence type="ECO:0000313" key="14">
    <source>
        <dbReference type="Proteomes" id="UP000291832"/>
    </source>
</evidence>
<evidence type="ECO:0000256" key="9">
    <source>
        <dbReference type="ARBA" id="ARBA00023136"/>
    </source>
</evidence>
<evidence type="ECO:0000313" key="13">
    <source>
        <dbReference type="EMBL" id="RZT60984.1"/>
    </source>
</evidence>
<dbReference type="GO" id="GO:0046872">
    <property type="term" value="F:metal ion binding"/>
    <property type="evidence" value="ECO:0007669"/>
    <property type="project" value="UniProtKB-KW"/>
</dbReference>
<proteinExistence type="predicted"/>
<feature type="transmembrane region" description="Helical" evidence="12">
    <location>
        <begin position="203"/>
        <end position="225"/>
    </location>
</feature>
<keyword evidence="3 12" id="KW-0812">Transmembrane</keyword>
<dbReference type="AlphaFoldDB" id="A0A4Q7TK34"/>
<protein>
    <submittedName>
        <fullName evidence="13">Cytochrome c oxidase assembly protein subunit 15</fullName>
    </submittedName>
</protein>
<keyword evidence="6" id="KW-0560">Oxidoreductase</keyword>
<keyword evidence="8" id="KW-0350">Heme biosynthesis</keyword>
<keyword evidence="7" id="KW-0408">Iron</keyword>
<keyword evidence="2" id="KW-1003">Cell membrane</keyword>
<evidence type="ECO:0000256" key="7">
    <source>
        <dbReference type="ARBA" id="ARBA00023004"/>
    </source>
</evidence>
<comment type="subcellular location">
    <subcellularLocation>
        <location evidence="1">Membrane</location>
        <topology evidence="1">Multi-pass membrane protein</topology>
    </subcellularLocation>
</comment>
<keyword evidence="4" id="KW-0479">Metal-binding</keyword>
<evidence type="ECO:0000256" key="6">
    <source>
        <dbReference type="ARBA" id="ARBA00023002"/>
    </source>
</evidence>